<evidence type="ECO:0000313" key="2">
    <source>
        <dbReference type="EMBL" id="MFC6082907.1"/>
    </source>
</evidence>
<comment type="caution">
    <text evidence="2">The sequence shown here is derived from an EMBL/GenBank/DDBJ whole genome shotgun (WGS) entry which is preliminary data.</text>
</comment>
<keyword evidence="3" id="KW-1185">Reference proteome</keyword>
<dbReference type="RefSeq" id="WP_380753926.1">
    <property type="nucleotide sequence ID" value="NZ_JBHSRF010000022.1"/>
</dbReference>
<dbReference type="Proteomes" id="UP001596137">
    <property type="component" value="Unassembled WGS sequence"/>
</dbReference>
<organism evidence="2 3">
    <name type="scientific">Sphaerisporangium aureirubrum</name>
    <dbReference type="NCBI Taxonomy" id="1544736"/>
    <lineage>
        <taxon>Bacteria</taxon>
        <taxon>Bacillati</taxon>
        <taxon>Actinomycetota</taxon>
        <taxon>Actinomycetes</taxon>
        <taxon>Streptosporangiales</taxon>
        <taxon>Streptosporangiaceae</taxon>
        <taxon>Sphaerisporangium</taxon>
    </lineage>
</organism>
<sequence length="62" mass="7235">MIAELTDNRPTTIHVDSSATGHVTSDRDTVLSLQKRYETIRLWAHPERISLKMIEEARQEWT</sequence>
<gene>
    <name evidence="2" type="ORF">ACFP1K_17180</name>
</gene>
<accession>A0ABW1NJH8</accession>
<dbReference type="EMBL" id="JBHSRF010000022">
    <property type="protein sequence ID" value="MFC6082907.1"/>
    <property type="molecule type" value="Genomic_DNA"/>
</dbReference>
<protein>
    <recommendedName>
        <fullName evidence="4">DUF5753 domain-containing protein</fullName>
    </recommendedName>
</protein>
<proteinExistence type="predicted"/>
<name>A0ABW1NJH8_9ACTN</name>
<evidence type="ECO:0008006" key="4">
    <source>
        <dbReference type="Google" id="ProtNLM"/>
    </source>
</evidence>
<evidence type="ECO:0000313" key="3">
    <source>
        <dbReference type="Proteomes" id="UP001596137"/>
    </source>
</evidence>
<feature type="region of interest" description="Disordered" evidence="1">
    <location>
        <begin position="1"/>
        <end position="24"/>
    </location>
</feature>
<evidence type="ECO:0000256" key="1">
    <source>
        <dbReference type="SAM" id="MobiDB-lite"/>
    </source>
</evidence>
<feature type="compositionally biased region" description="Polar residues" evidence="1">
    <location>
        <begin position="8"/>
        <end position="23"/>
    </location>
</feature>
<reference evidence="3" key="1">
    <citation type="journal article" date="2019" name="Int. J. Syst. Evol. Microbiol.">
        <title>The Global Catalogue of Microorganisms (GCM) 10K type strain sequencing project: providing services to taxonomists for standard genome sequencing and annotation.</title>
        <authorList>
            <consortium name="The Broad Institute Genomics Platform"/>
            <consortium name="The Broad Institute Genome Sequencing Center for Infectious Disease"/>
            <person name="Wu L."/>
            <person name="Ma J."/>
        </authorList>
    </citation>
    <scope>NUCLEOTIDE SEQUENCE [LARGE SCALE GENOMIC DNA]</scope>
    <source>
        <strain evidence="3">JCM 30346</strain>
    </source>
</reference>